<evidence type="ECO:0000256" key="1">
    <source>
        <dbReference type="ARBA" id="ARBA00022714"/>
    </source>
</evidence>
<keyword evidence="1" id="KW-0001">2Fe-2S</keyword>
<keyword evidence="2" id="KW-0479">Metal-binding</keyword>
<name>A0A382Y486_9ZZZZ</name>
<evidence type="ECO:0000256" key="2">
    <source>
        <dbReference type="ARBA" id="ARBA00022723"/>
    </source>
</evidence>
<dbReference type="InterPro" id="IPR017941">
    <property type="entry name" value="Rieske_2Fe-2S"/>
</dbReference>
<dbReference type="AlphaFoldDB" id="A0A382Y486"/>
<keyword evidence="3" id="KW-0408">Iron</keyword>
<evidence type="ECO:0000259" key="5">
    <source>
        <dbReference type="PROSITE" id="PS51296"/>
    </source>
</evidence>
<accession>A0A382Y486</accession>
<keyword evidence="4" id="KW-0411">Iron-sulfur</keyword>
<sequence>MLSREDNELLCRVGPGTPMGNLLRRFWTPAMLSDELPTPDGDPVRVRLLGEDLIAFRDSEGKVGLV</sequence>
<dbReference type="PROSITE" id="PS51296">
    <property type="entry name" value="RIESKE"/>
    <property type="match status" value="1"/>
</dbReference>
<dbReference type="GO" id="GO:0051537">
    <property type="term" value="F:2 iron, 2 sulfur cluster binding"/>
    <property type="evidence" value="ECO:0007669"/>
    <property type="project" value="UniProtKB-KW"/>
</dbReference>
<evidence type="ECO:0000256" key="4">
    <source>
        <dbReference type="ARBA" id="ARBA00023014"/>
    </source>
</evidence>
<organism evidence="6">
    <name type="scientific">marine metagenome</name>
    <dbReference type="NCBI Taxonomy" id="408172"/>
    <lineage>
        <taxon>unclassified sequences</taxon>
        <taxon>metagenomes</taxon>
        <taxon>ecological metagenomes</taxon>
    </lineage>
</organism>
<dbReference type="EMBL" id="UINC01172493">
    <property type="protein sequence ID" value="SVD77591.1"/>
    <property type="molecule type" value="Genomic_DNA"/>
</dbReference>
<evidence type="ECO:0000313" key="6">
    <source>
        <dbReference type="EMBL" id="SVD77591.1"/>
    </source>
</evidence>
<protein>
    <recommendedName>
        <fullName evidence="5">Rieske domain-containing protein</fullName>
    </recommendedName>
</protein>
<dbReference type="Gene3D" id="2.102.10.10">
    <property type="entry name" value="Rieske [2Fe-2S] iron-sulphur domain"/>
    <property type="match status" value="1"/>
</dbReference>
<proteinExistence type="predicted"/>
<evidence type="ECO:0000256" key="3">
    <source>
        <dbReference type="ARBA" id="ARBA00023004"/>
    </source>
</evidence>
<dbReference type="SUPFAM" id="SSF50022">
    <property type="entry name" value="ISP domain"/>
    <property type="match status" value="1"/>
</dbReference>
<dbReference type="GO" id="GO:0046872">
    <property type="term" value="F:metal ion binding"/>
    <property type="evidence" value="ECO:0007669"/>
    <property type="project" value="UniProtKB-KW"/>
</dbReference>
<gene>
    <name evidence="6" type="ORF">METZ01_LOCUS430445</name>
</gene>
<dbReference type="InterPro" id="IPR036922">
    <property type="entry name" value="Rieske_2Fe-2S_sf"/>
</dbReference>
<feature type="domain" description="Rieske" evidence="5">
    <location>
        <begin position="27"/>
        <end position="66"/>
    </location>
</feature>
<feature type="non-terminal residue" evidence="6">
    <location>
        <position position="66"/>
    </location>
</feature>
<reference evidence="6" key="1">
    <citation type="submission" date="2018-05" db="EMBL/GenBank/DDBJ databases">
        <authorList>
            <person name="Lanie J.A."/>
            <person name="Ng W.-L."/>
            <person name="Kazmierczak K.M."/>
            <person name="Andrzejewski T.M."/>
            <person name="Davidsen T.M."/>
            <person name="Wayne K.J."/>
            <person name="Tettelin H."/>
            <person name="Glass J.I."/>
            <person name="Rusch D."/>
            <person name="Podicherti R."/>
            <person name="Tsui H.-C.T."/>
            <person name="Winkler M.E."/>
        </authorList>
    </citation>
    <scope>NUCLEOTIDE SEQUENCE</scope>
</reference>